<proteinExistence type="predicted"/>
<dbReference type="SUPFAM" id="SSF53955">
    <property type="entry name" value="Lysozyme-like"/>
    <property type="match status" value="1"/>
</dbReference>
<gene>
    <name evidence="1" type="ORF">UV20_C0012G0017</name>
</gene>
<protein>
    <recommendedName>
        <fullName evidence="3">Mannosyl-glycoprotein endo-beta-N-acetylglucosamidase-like domain-containing protein</fullName>
    </recommendedName>
</protein>
<evidence type="ECO:0000313" key="2">
    <source>
        <dbReference type="Proteomes" id="UP000034837"/>
    </source>
</evidence>
<accession>A0A0G1CCL7</accession>
<dbReference type="Proteomes" id="UP000034837">
    <property type="component" value="Unassembled WGS sequence"/>
</dbReference>
<evidence type="ECO:0008006" key="3">
    <source>
        <dbReference type="Google" id="ProtNLM"/>
    </source>
</evidence>
<dbReference type="AlphaFoldDB" id="A0A0G1CCL7"/>
<dbReference type="EMBL" id="LCDO01000012">
    <property type="protein sequence ID" value="KKS56441.1"/>
    <property type="molecule type" value="Genomic_DNA"/>
</dbReference>
<evidence type="ECO:0000313" key="1">
    <source>
        <dbReference type="EMBL" id="KKS56441.1"/>
    </source>
</evidence>
<dbReference type="InterPro" id="IPR023346">
    <property type="entry name" value="Lysozyme-like_dom_sf"/>
</dbReference>
<comment type="caution">
    <text evidence="1">The sequence shown here is derived from an EMBL/GenBank/DDBJ whole genome shotgun (WGS) entry which is preliminary data.</text>
</comment>
<name>A0A0G1CCL7_9BACT</name>
<reference evidence="1 2" key="1">
    <citation type="journal article" date="2015" name="Nature">
        <title>rRNA introns, odd ribosomes, and small enigmatic genomes across a large radiation of phyla.</title>
        <authorList>
            <person name="Brown C.T."/>
            <person name="Hug L.A."/>
            <person name="Thomas B.C."/>
            <person name="Sharon I."/>
            <person name="Castelle C.J."/>
            <person name="Singh A."/>
            <person name="Wilkins M.J."/>
            <person name="Williams K.H."/>
            <person name="Banfield J.F."/>
        </authorList>
    </citation>
    <scope>NUCLEOTIDE SEQUENCE [LARGE SCALE GENOMIC DNA]</scope>
</reference>
<sequence>MRKTLYLLTFLIFTPITLVSSLYALNTLSKSKPTPAVLSASTTHVSAFEAPQYGSRVYAALPDPIGKMEGVPTGADARIEILRQYLQKYSSPLVPYAYDVVQISEKYGLDFRLLVAIAQQESNLCKKIPQDSYNCWGWGIHSRGTLRFTSYPEALETVAKGLKEEYLDKGYITPEQIMSKYTPSSPGTWAAGVNQFLQEME</sequence>
<organism evidence="1 2">
    <name type="scientific">Candidatus Magasanikbacteria bacterium GW2011_GWA2_42_32</name>
    <dbReference type="NCBI Taxonomy" id="1619039"/>
    <lineage>
        <taxon>Bacteria</taxon>
        <taxon>Candidatus Magasanikiibacteriota</taxon>
    </lineage>
</organism>